<dbReference type="AlphaFoldDB" id="A0A401P8B4"/>
<dbReference type="EMBL" id="BFAA01000219">
    <property type="protein sequence ID" value="GCB69389.1"/>
    <property type="molecule type" value="Genomic_DNA"/>
</dbReference>
<proteinExistence type="predicted"/>
<dbReference type="Proteomes" id="UP000288216">
    <property type="component" value="Unassembled WGS sequence"/>
</dbReference>
<protein>
    <submittedName>
        <fullName evidence="1">Uncharacterized protein</fullName>
    </submittedName>
</protein>
<sequence>MALGFPDDIDPGCAAVGVIQQTSGRVNGQKQLCLYRSWRVIGVKHLEVTTAHGKWNTPRLRAVITKWERDIGVDKKS</sequence>
<accession>A0A401P8B4</accession>
<evidence type="ECO:0000313" key="1">
    <source>
        <dbReference type="EMBL" id="GCB69389.1"/>
    </source>
</evidence>
<gene>
    <name evidence="1" type="ORF">scyTo_0001046</name>
</gene>
<comment type="caution">
    <text evidence="1">The sequence shown here is derived from an EMBL/GenBank/DDBJ whole genome shotgun (WGS) entry which is preliminary data.</text>
</comment>
<name>A0A401P8B4_SCYTO</name>
<keyword evidence="2" id="KW-1185">Reference proteome</keyword>
<organism evidence="1 2">
    <name type="scientific">Scyliorhinus torazame</name>
    <name type="common">Cloudy catshark</name>
    <name type="synonym">Catulus torazame</name>
    <dbReference type="NCBI Taxonomy" id="75743"/>
    <lineage>
        <taxon>Eukaryota</taxon>
        <taxon>Metazoa</taxon>
        <taxon>Chordata</taxon>
        <taxon>Craniata</taxon>
        <taxon>Vertebrata</taxon>
        <taxon>Chondrichthyes</taxon>
        <taxon>Elasmobranchii</taxon>
        <taxon>Galeomorphii</taxon>
        <taxon>Galeoidea</taxon>
        <taxon>Carcharhiniformes</taxon>
        <taxon>Scyliorhinidae</taxon>
        <taxon>Scyliorhinus</taxon>
    </lineage>
</organism>
<reference evidence="1 2" key="1">
    <citation type="journal article" date="2018" name="Nat. Ecol. Evol.">
        <title>Shark genomes provide insights into elasmobranch evolution and the origin of vertebrates.</title>
        <authorList>
            <person name="Hara Y"/>
            <person name="Yamaguchi K"/>
            <person name="Onimaru K"/>
            <person name="Kadota M"/>
            <person name="Koyanagi M"/>
            <person name="Keeley SD"/>
            <person name="Tatsumi K"/>
            <person name="Tanaka K"/>
            <person name="Motone F"/>
            <person name="Kageyama Y"/>
            <person name="Nozu R"/>
            <person name="Adachi N"/>
            <person name="Nishimura O"/>
            <person name="Nakagawa R"/>
            <person name="Tanegashima C"/>
            <person name="Kiyatake I"/>
            <person name="Matsumoto R"/>
            <person name="Murakumo K"/>
            <person name="Nishida K"/>
            <person name="Terakita A"/>
            <person name="Kuratani S"/>
            <person name="Sato K"/>
            <person name="Hyodo S Kuraku.S."/>
        </authorList>
    </citation>
    <scope>NUCLEOTIDE SEQUENCE [LARGE SCALE GENOMIC DNA]</scope>
</reference>
<evidence type="ECO:0000313" key="2">
    <source>
        <dbReference type="Proteomes" id="UP000288216"/>
    </source>
</evidence>